<proteinExistence type="inferred from homology"/>
<keyword evidence="3 10" id="KW-0699">rRNA-binding</keyword>
<feature type="compositionally biased region" description="Acidic residues" evidence="11">
    <location>
        <begin position="231"/>
        <end position="249"/>
    </location>
</feature>
<comment type="subcellular location">
    <subcellularLocation>
        <location evidence="1">Mitochondrion</location>
    </subcellularLocation>
</comment>
<evidence type="ECO:0000256" key="5">
    <source>
        <dbReference type="ARBA" id="ARBA00022980"/>
    </source>
</evidence>
<evidence type="ECO:0000256" key="2">
    <source>
        <dbReference type="ARBA" id="ARBA00007465"/>
    </source>
</evidence>
<keyword evidence="5" id="KW-0689">Ribosomal protein</keyword>
<keyword evidence="6" id="KW-0496">Mitochondrion</keyword>
<comment type="function">
    <text evidence="8">Component of the mitochondrial ribosome (mitoribosome), a dedicated translation machinery responsible for the synthesis of mitochondrial genome-encoded proteins, including at least some of the essential transmembrane subunits of the mitochondrial respiratory chain. The mitoribosomes are attached to the mitochondrial inner membrane and translation products are cotranslationally integrated into the membrane.</text>
</comment>
<dbReference type="InterPro" id="IPR022801">
    <property type="entry name" value="Ribosomal_uS4"/>
</dbReference>
<dbReference type="GO" id="GO:0042274">
    <property type="term" value="P:ribosomal small subunit biogenesis"/>
    <property type="evidence" value="ECO:0007669"/>
    <property type="project" value="TreeGrafter"/>
</dbReference>
<dbReference type="CDD" id="cd00165">
    <property type="entry name" value="S4"/>
    <property type="match status" value="1"/>
</dbReference>
<evidence type="ECO:0000313" key="14">
    <source>
        <dbReference type="Proteomes" id="UP000433876"/>
    </source>
</evidence>
<evidence type="ECO:0000313" key="13">
    <source>
        <dbReference type="EMBL" id="KAA8632742.1"/>
    </source>
</evidence>
<comment type="similarity">
    <text evidence="2">Belongs to the universal ribosomal protein uS4 family.</text>
</comment>
<comment type="caution">
    <text evidence="13">The sequence shown here is derived from an EMBL/GenBank/DDBJ whole genome shotgun (WGS) entry which is preliminary data.</text>
</comment>
<evidence type="ECO:0000256" key="1">
    <source>
        <dbReference type="ARBA" id="ARBA00004173"/>
    </source>
</evidence>
<keyword evidence="7" id="KW-0687">Ribonucleoprotein</keyword>
<dbReference type="GO" id="GO:0005763">
    <property type="term" value="C:mitochondrial small ribosomal subunit"/>
    <property type="evidence" value="ECO:0007669"/>
    <property type="project" value="TreeGrafter"/>
</dbReference>
<dbReference type="InterPro" id="IPR002942">
    <property type="entry name" value="S4_RNA-bd"/>
</dbReference>
<evidence type="ECO:0000256" key="11">
    <source>
        <dbReference type="SAM" id="MobiDB-lite"/>
    </source>
</evidence>
<dbReference type="PANTHER" id="PTHR11831">
    <property type="entry name" value="30S 40S RIBOSOMAL PROTEIN"/>
    <property type="match status" value="1"/>
</dbReference>
<dbReference type="Proteomes" id="UP000433876">
    <property type="component" value="Unassembled WGS sequence"/>
</dbReference>
<reference evidence="13 14" key="1">
    <citation type="submission" date="2017-07" db="EMBL/GenBank/DDBJ databases">
        <title>Genome sequence of the Sordaria macrospora wild type strain R19027.</title>
        <authorList>
            <person name="Nowrousian M."/>
            <person name="Teichert I."/>
            <person name="Kueck U."/>
        </authorList>
    </citation>
    <scope>NUCLEOTIDE SEQUENCE [LARGE SCALE GENOMIC DNA]</scope>
    <source>
        <strain evidence="13 14">R19027</strain>
        <tissue evidence="13">Mycelium</tissue>
    </source>
</reference>
<evidence type="ECO:0000259" key="12">
    <source>
        <dbReference type="SMART" id="SM00363"/>
    </source>
</evidence>
<evidence type="ECO:0000256" key="8">
    <source>
        <dbReference type="ARBA" id="ARBA00037226"/>
    </source>
</evidence>
<keyword evidence="4 10" id="KW-0694">RNA-binding</keyword>
<dbReference type="PROSITE" id="PS00632">
    <property type="entry name" value="RIBOSOMAL_S4"/>
    <property type="match status" value="1"/>
</dbReference>
<dbReference type="VEuPathDB" id="FungiDB:SMAC_00920"/>
<gene>
    <name evidence="13" type="ORF">SMACR_00920</name>
</gene>
<dbReference type="Gene3D" id="3.10.290.10">
    <property type="entry name" value="RNA-binding S4 domain"/>
    <property type="match status" value="1"/>
</dbReference>
<dbReference type="InterPro" id="IPR036986">
    <property type="entry name" value="S4_RNA-bd_sf"/>
</dbReference>
<feature type="region of interest" description="Disordered" evidence="11">
    <location>
        <begin position="228"/>
        <end position="267"/>
    </location>
</feature>
<feature type="region of interest" description="Disordered" evidence="11">
    <location>
        <begin position="91"/>
        <end position="118"/>
    </location>
</feature>
<dbReference type="AlphaFoldDB" id="A0A8S8ZWW5"/>
<dbReference type="OMA" id="GDMFQVE"/>
<evidence type="ECO:0000256" key="6">
    <source>
        <dbReference type="ARBA" id="ARBA00023128"/>
    </source>
</evidence>
<organism evidence="13 14">
    <name type="scientific">Sordaria macrospora</name>
    <dbReference type="NCBI Taxonomy" id="5147"/>
    <lineage>
        <taxon>Eukaryota</taxon>
        <taxon>Fungi</taxon>
        <taxon>Dikarya</taxon>
        <taxon>Ascomycota</taxon>
        <taxon>Pezizomycotina</taxon>
        <taxon>Sordariomycetes</taxon>
        <taxon>Sordariomycetidae</taxon>
        <taxon>Sordariales</taxon>
        <taxon>Sordariaceae</taxon>
        <taxon>Sordaria</taxon>
    </lineage>
</organism>
<feature type="domain" description="RNA-binding S4" evidence="12">
    <location>
        <begin position="141"/>
        <end position="211"/>
    </location>
</feature>
<evidence type="ECO:0000256" key="10">
    <source>
        <dbReference type="PROSITE-ProRule" id="PRU00182"/>
    </source>
</evidence>
<dbReference type="PROSITE" id="PS50889">
    <property type="entry name" value="S4"/>
    <property type="match status" value="1"/>
</dbReference>
<sequence>MKIRRLFKYHSLKKQPIRPTWNKYNLYNLATARTAINTRRTFFQQKWQAKSLTRAYHGEHIKERKWARMFSRRLQAVVNMDPAYMAKYDGSEQAAGRGSGLSEPPAYEKTDDGKRPKRVIANPGRKVATPYEQMTFAPLERRLDIAIFRALFASSARQARQMVVHGAVTVNGKKACTHTHYHHDMKHPGYLLNPGDLFQVDVERVLYATGAPKDKKLLAQAMKDAKKEVAEEAAEEEGAEAEEAEEGDAQEATSKSGGKKEKQADTSKFDEAWNRKYELLQLQRLLQYAKHIADSPSHQLSATRKQALRALKRDIKSAIKQAQRRDGSVAPTGNVVDDLTMLLDRLAISPSEAIRQKEAAKELSEKLSKQSRQVLKKVIEYNDEHEDTEIDPSKPYMTPWRPRNYMSAFAFIPRYLEVNQNICAAVYLRHPVARPGESEVPSPFSPTVNQLAFNWYLRRG</sequence>
<dbReference type="SMART" id="SM00363">
    <property type="entry name" value="S4"/>
    <property type="match status" value="1"/>
</dbReference>
<evidence type="ECO:0000256" key="4">
    <source>
        <dbReference type="ARBA" id="ARBA00022884"/>
    </source>
</evidence>
<evidence type="ECO:0000256" key="9">
    <source>
        <dbReference type="ARBA" id="ARBA00071419"/>
    </source>
</evidence>
<dbReference type="Pfam" id="PF01479">
    <property type="entry name" value="S4"/>
    <property type="match status" value="1"/>
</dbReference>
<evidence type="ECO:0000256" key="3">
    <source>
        <dbReference type="ARBA" id="ARBA00022730"/>
    </source>
</evidence>
<protein>
    <recommendedName>
        <fullName evidence="9">Small ribosomal subunit protein uS4m</fullName>
    </recommendedName>
</protein>
<dbReference type="InterPro" id="IPR018079">
    <property type="entry name" value="Ribosomal_uS4_CS"/>
</dbReference>
<name>A0A8S8ZWW5_SORMA</name>
<accession>A0A8S8ZWW5</accession>
<dbReference type="SUPFAM" id="SSF55174">
    <property type="entry name" value="Alpha-L RNA-binding motif"/>
    <property type="match status" value="1"/>
</dbReference>
<dbReference type="EMBL" id="NMPR01000049">
    <property type="protein sequence ID" value="KAA8632742.1"/>
    <property type="molecule type" value="Genomic_DNA"/>
</dbReference>
<feature type="compositionally biased region" description="Basic and acidic residues" evidence="11">
    <location>
        <begin position="258"/>
        <end position="267"/>
    </location>
</feature>
<dbReference type="PANTHER" id="PTHR11831:SF4">
    <property type="entry name" value="SMALL RIBOSOMAL SUBUNIT PROTEIN US4M"/>
    <property type="match status" value="1"/>
</dbReference>
<dbReference type="GO" id="GO:0019843">
    <property type="term" value="F:rRNA binding"/>
    <property type="evidence" value="ECO:0007669"/>
    <property type="project" value="UniProtKB-KW"/>
</dbReference>
<dbReference type="GO" id="GO:0003735">
    <property type="term" value="F:structural constituent of ribosome"/>
    <property type="evidence" value="ECO:0007669"/>
    <property type="project" value="TreeGrafter"/>
</dbReference>
<dbReference type="FunFam" id="3.10.290.10:FF:000025">
    <property type="entry name" value="30S ribosomal subunit S4"/>
    <property type="match status" value="1"/>
</dbReference>
<evidence type="ECO:0000256" key="7">
    <source>
        <dbReference type="ARBA" id="ARBA00023274"/>
    </source>
</evidence>